<comment type="caution">
    <text evidence="1">The sequence shown here is derived from an EMBL/GenBank/DDBJ whole genome shotgun (WGS) entry which is preliminary data.</text>
</comment>
<proteinExistence type="predicted"/>
<dbReference type="Proteomes" id="UP000741013">
    <property type="component" value="Unassembled WGS sequence"/>
</dbReference>
<dbReference type="RefSeq" id="WP_209667061.1">
    <property type="nucleotide sequence ID" value="NZ_JAGGMS010000001.1"/>
</dbReference>
<dbReference type="InterPro" id="IPR010451">
    <property type="entry name" value="Acetoacetate_decarboxylase"/>
</dbReference>
<sequence>MTTHMIQGQPVTLPVRIRDATACAATFAVRATAVRPLLRYAGVDLVEPVPGRALCSLVFVRYLDGDLGPYHEFGVAYLIRSPAGRGFGAFIHWLPVNQPFTLEAGRTIWGFPKEMTDIELRLAGRTKSCVVRADGRFAMGLLVKPGVPVPSGAAATSIDAYTCLDGVLRRTPWELRASGVRARPGGAEVRLGDHPIAAELRSIGLPRRALSANVIGRMRMTFGEAEVVR</sequence>
<name>A0ABS4PYR6_9PSEU</name>
<gene>
    <name evidence="1" type="ORF">JOM49_005510</name>
</gene>
<keyword evidence="2" id="KW-1185">Reference proteome</keyword>
<dbReference type="Gene3D" id="2.40.400.10">
    <property type="entry name" value="Acetoacetate decarboxylase-like"/>
    <property type="match status" value="1"/>
</dbReference>
<protein>
    <recommendedName>
        <fullName evidence="3">Acetoacetate decarboxylase (ADC)</fullName>
    </recommendedName>
</protein>
<accession>A0ABS4PYR6</accession>
<evidence type="ECO:0000313" key="1">
    <source>
        <dbReference type="EMBL" id="MBP2183984.1"/>
    </source>
</evidence>
<reference evidence="1 2" key="1">
    <citation type="submission" date="2021-03" db="EMBL/GenBank/DDBJ databases">
        <title>Sequencing the genomes of 1000 actinobacteria strains.</title>
        <authorList>
            <person name="Klenk H.-P."/>
        </authorList>
    </citation>
    <scope>NUCLEOTIDE SEQUENCE [LARGE SCALE GENOMIC DNA]</scope>
    <source>
        <strain evidence="1 2">DSM 45510</strain>
    </source>
</reference>
<evidence type="ECO:0008006" key="3">
    <source>
        <dbReference type="Google" id="ProtNLM"/>
    </source>
</evidence>
<dbReference type="EMBL" id="JAGGMS010000001">
    <property type="protein sequence ID" value="MBP2183984.1"/>
    <property type="molecule type" value="Genomic_DNA"/>
</dbReference>
<dbReference type="InterPro" id="IPR023375">
    <property type="entry name" value="ADC_dom_sf"/>
</dbReference>
<dbReference type="SUPFAM" id="SSF160104">
    <property type="entry name" value="Acetoacetate decarboxylase-like"/>
    <property type="match status" value="1"/>
</dbReference>
<dbReference type="Pfam" id="PF06314">
    <property type="entry name" value="ADC"/>
    <property type="match status" value="1"/>
</dbReference>
<organism evidence="1 2">
    <name type="scientific">Amycolatopsis magusensis</name>
    <dbReference type="NCBI Taxonomy" id="882444"/>
    <lineage>
        <taxon>Bacteria</taxon>
        <taxon>Bacillati</taxon>
        <taxon>Actinomycetota</taxon>
        <taxon>Actinomycetes</taxon>
        <taxon>Pseudonocardiales</taxon>
        <taxon>Pseudonocardiaceae</taxon>
        <taxon>Amycolatopsis</taxon>
    </lineage>
</organism>
<evidence type="ECO:0000313" key="2">
    <source>
        <dbReference type="Proteomes" id="UP000741013"/>
    </source>
</evidence>